<dbReference type="Gene3D" id="3.40.830.10">
    <property type="entry name" value="LigB-like"/>
    <property type="match status" value="1"/>
</dbReference>
<evidence type="ECO:0000313" key="2">
    <source>
        <dbReference type="Proteomes" id="UP000321386"/>
    </source>
</evidence>
<dbReference type="EMBL" id="BJUA01000013">
    <property type="protein sequence ID" value="GEK18844.1"/>
    <property type="molecule type" value="Genomic_DNA"/>
</dbReference>
<sequence length="273" mass="26806">MLVAAALVPDTALLVPGVSGRQDAAGGLREAATSAVRRAVAGAERVVVVAPGRPARSPSRSRADVLTDGETGQSTAVHVVAVVGLVRATLAAAGVPDTLLAPVPPVALAPPPLDTGTAIMTPAAGVSTAVALRLLAAAGGAATHAVETTGTDGTALRALGARLVAGTGRDALVVVGSASGRHGPDAPLADDPDALAYDDALVADLRTADPAARERLAALDPHRAAGLAVTGWGPWQVLVGAAGPRTVVRADVAGDVLLGAQHVVGTWHVEAPA</sequence>
<dbReference type="RefSeq" id="WP_146807232.1">
    <property type="nucleotide sequence ID" value="NZ_BJUA01000013.1"/>
</dbReference>
<accession>A0A510UVX6</accession>
<protein>
    <submittedName>
        <fullName evidence="1">Uncharacterized protein</fullName>
    </submittedName>
</protein>
<organism evidence="1 2">
    <name type="scientific">Cellulomonas persica</name>
    <dbReference type="NCBI Taxonomy" id="76861"/>
    <lineage>
        <taxon>Bacteria</taxon>
        <taxon>Bacillati</taxon>
        <taxon>Actinomycetota</taxon>
        <taxon>Actinomycetes</taxon>
        <taxon>Micrococcales</taxon>
        <taxon>Cellulomonadaceae</taxon>
        <taxon>Cellulomonas</taxon>
    </lineage>
</organism>
<dbReference type="OrthoDB" id="5146855at2"/>
<comment type="caution">
    <text evidence="1">The sequence shown here is derived from an EMBL/GenBank/DDBJ whole genome shotgun (WGS) entry which is preliminary data.</text>
</comment>
<dbReference type="AlphaFoldDB" id="A0A510UVX6"/>
<gene>
    <name evidence="1" type="ORF">CPE01_25770</name>
</gene>
<dbReference type="Proteomes" id="UP000321386">
    <property type="component" value="Unassembled WGS sequence"/>
</dbReference>
<name>A0A510UVX6_9CELL</name>
<keyword evidence="2" id="KW-1185">Reference proteome</keyword>
<reference evidence="1 2" key="1">
    <citation type="submission" date="2019-07" db="EMBL/GenBank/DDBJ databases">
        <title>Whole genome shotgun sequence of Cellulomonas persica NBRC 101101.</title>
        <authorList>
            <person name="Hosoyama A."/>
            <person name="Uohara A."/>
            <person name="Ohji S."/>
            <person name="Ichikawa N."/>
        </authorList>
    </citation>
    <scope>NUCLEOTIDE SEQUENCE [LARGE SCALE GENOMIC DNA]</scope>
    <source>
        <strain evidence="1 2">NBRC 101101</strain>
    </source>
</reference>
<evidence type="ECO:0000313" key="1">
    <source>
        <dbReference type="EMBL" id="GEK18844.1"/>
    </source>
</evidence>
<proteinExistence type="predicted"/>